<dbReference type="Proteomes" id="UP001596157">
    <property type="component" value="Unassembled WGS sequence"/>
</dbReference>
<evidence type="ECO:0000256" key="1">
    <source>
        <dbReference type="SAM" id="MobiDB-lite"/>
    </source>
</evidence>
<reference evidence="3" key="1">
    <citation type="journal article" date="2019" name="Int. J. Syst. Evol. Microbiol.">
        <title>The Global Catalogue of Microorganisms (GCM) 10K type strain sequencing project: providing services to taxonomists for standard genome sequencing and annotation.</title>
        <authorList>
            <consortium name="The Broad Institute Genomics Platform"/>
            <consortium name="The Broad Institute Genome Sequencing Center for Infectious Disease"/>
            <person name="Wu L."/>
            <person name="Ma J."/>
        </authorList>
    </citation>
    <scope>NUCLEOTIDE SEQUENCE [LARGE SCALE GENOMIC DNA]</scope>
    <source>
        <strain evidence="3">CCUG 59778</strain>
    </source>
</reference>
<comment type="caution">
    <text evidence="2">The sequence shown here is derived from an EMBL/GenBank/DDBJ whole genome shotgun (WGS) entry which is preliminary data.</text>
</comment>
<organism evidence="2 3">
    <name type="scientific">Actinokineospora guangxiensis</name>
    <dbReference type="NCBI Taxonomy" id="1490288"/>
    <lineage>
        <taxon>Bacteria</taxon>
        <taxon>Bacillati</taxon>
        <taxon>Actinomycetota</taxon>
        <taxon>Actinomycetes</taxon>
        <taxon>Pseudonocardiales</taxon>
        <taxon>Pseudonocardiaceae</taxon>
        <taxon>Actinokineospora</taxon>
    </lineage>
</organism>
<name>A0ABW0EM02_9PSEU</name>
<accession>A0ABW0EM02</accession>
<proteinExistence type="predicted"/>
<evidence type="ECO:0000313" key="2">
    <source>
        <dbReference type="EMBL" id="MFC5288452.1"/>
    </source>
</evidence>
<keyword evidence="3" id="KW-1185">Reference proteome</keyword>
<feature type="region of interest" description="Disordered" evidence="1">
    <location>
        <begin position="92"/>
        <end position="117"/>
    </location>
</feature>
<gene>
    <name evidence="2" type="ORF">ACFPM7_15430</name>
</gene>
<sequence>MRVGESGPLPEGGAAWINRVWETQGSPARRWGARDRLMRLEQLVEACVAHGGSADIEENPTRARLMVWRIKDRPIGDTDVFDVCARSEIRRGGRRSVRTPDHHPASTGESEVVGKVEPDDEDAFAELLGEWTRLLSSPVVIDRSRE</sequence>
<protein>
    <submittedName>
        <fullName evidence="2">Uncharacterized protein</fullName>
    </submittedName>
</protein>
<evidence type="ECO:0000313" key="3">
    <source>
        <dbReference type="Proteomes" id="UP001596157"/>
    </source>
</evidence>
<dbReference type="EMBL" id="JBHSKF010000006">
    <property type="protein sequence ID" value="MFC5288452.1"/>
    <property type="molecule type" value="Genomic_DNA"/>
</dbReference>
<dbReference type="RefSeq" id="WP_378248300.1">
    <property type="nucleotide sequence ID" value="NZ_JBHSKF010000006.1"/>
</dbReference>